<sequence length="395" mass="42394">MTTIGASTHFPIAIIGGGLGGLTAARVLHARGIEAAVFELEASRYARAQGGMLDIHDDTGQRALHAADLWEQFTPLIHRGGEAMRILDHRGTVLRDEADDGQLIRPEVDRGQLRDILLVSLPARTVHWGRKVCAVRTVDGFPGRHEVEFTDGEAITTDLLIGADGAWSMVRPLMSGARPVYTGISFVEADLFDADERHPAEAAAMGRGMLFAFNGPTGVLGHREIDDTLHVYLGLRVSESWIDTIDFADIAASKTALLARIDGWDDALRGLIAHADTPLTPRRIHALPVGHSWERTPGTTLLGDAAHMMSPFAGEGANLAMYDGAQLALAIAENAGSTEEALAAYEADLFPRSADSARESAGSLDLLFCDDSPGPLTSTFEEFDRQSAESAPVTR</sequence>
<keyword evidence="5" id="KW-0963">Cytoplasm</keyword>
<comment type="similarity">
    <text evidence="5">Belongs to the aromatic-ring hydroxylase family. TetX subfamily.</text>
</comment>
<feature type="binding site" evidence="5">
    <location>
        <position position="304"/>
    </location>
    <ligand>
        <name>FAD</name>
        <dbReference type="ChEBI" id="CHEBI:57692"/>
    </ligand>
</feature>
<evidence type="ECO:0000256" key="5">
    <source>
        <dbReference type="HAMAP-Rule" id="MF_00845"/>
    </source>
</evidence>
<dbReference type="SUPFAM" id="SSF51905">
    <property type="entry name" value="FAD/NAD(P)-binding domain"/>
    <property type="match status" value="1"/>
</dbReference>
<dbReference type="Proteomes" id="UP001595937">
    <property type="component" value="Unassembled WGS sequence"/>
</dbReference>
<keyword evidence="3 5" id="KW-0560">Oxidoreductase</keyword>
<gene>
    <name evidence="7" type="ORF">ACFPK8_12885</name>
</gene>
<dbReference type="InterPro" id="IPR036188">
    <property type="entry name" value="FAD/NAD-bd_sf"/>
</dbReference>
<dbReference type="Pfam" id="PF01494">
    <property type="entry name" value="FAD_binding_3"/>
    <property type="match status" value="2"/>
</dbReference>
<reference evidence="8" key="1">
    <citation type="journal article" date="2019" name="Int. J. Syst. Evol. Microbiol.">
        <title>The Global Catalogue of Microorganisms (GCM) 10K type strain sequencing project: providing services to taxonomists for standard genome sequencing and annotation.</title>
        <authorList>
            <consortium name="The Broad Institute Genomics Platform"/>
            <consortium name="The Broad Institute Genome Sequencing Center for Infectious Disease"/>
            <person name="Wu L."/>
            <person name="Ma J."/>
        </authorList>
    </citation>
    <scope>NUCLEOTIDE SEQUENCE [LARGE SCALE GENOMIC DNA]</scope>
    <source>
        <strain evidence="8">CGMCC 1.16455</strain>
    </source>
</reference>
<evidence type="ECO:0000313" key="7">
    <source>
        <dbReference type="EMBL" id="MFC5298407.1"/>
    </source>
</evidence>
<dbReference type="EMBL" id="JBHSLN010000060">
    <property type="protein sequence ID" value="MFC5298407.1"/>
    <property type="molecule type" value="Genomic_DNA"/>
</dbReference>
<evidence type="ECO:0000259" key="6">
    <source>
        <dbReference type="Pfam" id="PF01494"/>
    </source>
</evidence>
<comment type="domain">
    <text evidence="5">Consists of an N-terminal FAD-binding domain with a Rossman fold and a C-terminal substrate-binding domain.</text>
</comment>
<evidence type="ECO:0000313" key="8">
    <source>
        <dbReference type="Proteomes" id="UP001595937"/>
    </source>
</evidence>
<protein>
    <recommendedName>
        <fullName evidence="5">Flavin-dependent monooxygenase</fullName>
    </recommendedName>
    <alternativeName>
        <fullName evidence="5">TetX monooxygenase</fullName>
        <shortName evidence="5">TetX</shortName>
        <ecNumber evidence="5">1.14.13.-</ecNumber>
    </alternativeName>
</protein>
<keyword evidence="5" id="KW-0547">Nucleotide-binding</keyword>
<organism evidence="7 8">
    <name type="scientific">Brachybacterium tyrofermentans</name>
    <dbReference type="NCBI Taxonomy" id="47848"/>
    <lineage>
        <taxon>Bacteria</taxon>
        <taxon>Bacillati</taxon>
        <taxon>Actinomycetota</taxon>
        <taxon>Actinomycetes</taxon>
        <taxon>Micrococcales</taxon>
        <taxon>Dermabacteraceae</taxon>
        <taxon>Brachybacterium</taxon>
    </lineage>
</organism>
<dbReference type="PRINTS" id="PR00420">
    <property type="entry name" value="RNGMNOXGNASE"/>
</dbReference>
<dbReference type="PANTHER" id="PTHR46972:SF1">
    <property type="entry name" value="FAD DEPENDENT OXIDOREDUCTASE DOMAIN-CONTAINING PROTEIN"/>
    <property type="match status" value="1"/>
</dbReference>
<comment type="subcellular location">
    <subcellularLocation>
        <location evidence="5">Cytoplasm</location>
    </subcellularLocation>
</comment>
<proteinExistence type="inferred from homology"/>
<dbReference type="EC" id="1.14.13.-" evidence="5"/>
<comment type="function">
    <text evidence="5">An FAD-requiring monooxygenase active on some tetracycline antibiotic derivatives, which leads to their inactivation. Hydroxylates carbon 11a of tetracycline and some analogs.</text>
</comment>
<dbReference type="Gene3D" id="3.50.50.60">
    <property type="entry name" value="FAD/NAD(P)-binding domain"/>
    <property type="match status" value="1"/>
</dbReference>
<evidence type="ECO:0000256" key="3">
    <source>
        <dbReference type="ARBA" id="ARBA00023002"/>
    </source>
</evidence>
<evidence type="ECO:0000256" key="1">
    <source>
        <dbReference type="ARBA" id="ARBA00022630"/>
    </source>
</evidence>
<comment type="cofactor">
    <cofactor evidence="5">
        <name>FAD</name>
        <dbReference type="ChEBI" id="CHEBI:57692"/>
    </cofactor>
</comment>
<feature type="domain" description="FAD-binding" evidence="6">
    <location>
        <begin position="11"/>
        <end position="175"/>
    </location>
</feature>
<dbReference type="RefSeq" id="WP_226849608.1">
    <property type="nucleotide sequence ID" value="NZ_BAAAIR010000092.1"/>
</dbReference>
<comment type="subunit">
    <text evidence="5">Monomer.</text>
</comment>
<feature type="domain" description="FAD-binding" evidence="6">
    <location>
        <begin position="301"/>
        <end position="354"/>
    </location>
</feature>
<keyword evidence="1 5" id="KW-0285">Flavoprotein</keyword>
<dbReference type="GeneID" id="303299168"/>
<keyword evidence="5" id="KW-0521">NADP</keyword>
<feature type="binding site" evidence="5">
    <location>
        <position position="47"/>
    </location>
    <ligand>
        <name>NADPH</name>
        <dbReference type="ChEBI" id="CHEBI:57783"/>
    </ligand>
</feature>
<dbReference type="InterPro" id="IPR002938">
    <property type="entry name" value="FAD-bd"/>
</dbReference>
<feature type="binding site" evidence="5">
    <location>
        <position position="54"/>
    </location>
    <ligand>
        <name>FAD</name>
        <dbReference type="ChEBI" id="CHEBI:57692"/>
    </ligand>
</feature>
<comment type="caution">
    <text evidence="7">The sequence shown here is derived from an EMBL/GenBank/DDBJ whole genome shotgun (WGS) entry which is preliminary data.</text>
</comment>
<accession>A0ABW0FG55</accession>
<feature type="binding site" evidence="5">
    <location>
        <position position="110"/>
    </location>
    <ligand>
        <name>FAD</name>
        <dbReference type="ChEBI" id="CHEBI:57692"/>
    </ligand>
</feature>
<dbReference type="InterPro" id="IPR043683">
    <property type="entry name" value="TetX_monooxygenase"/>
</dbReference>
<evidence type="ECO:0000256" key="2">
    <source>
        <dbReference type="ARBA" id="ARBA00022827"/>
    </source>
</evidence>
<dbReference type="PANTHER" id="PTHR46972">
    <property type="entry name" value="MONOOXYGENASE ASQM-RELATED"/>
    <property type="match status" value="1"/>
</dbReference>
<dbReference type="HAMAP" id="MF_00845">
    <property type="entry name" value="TetX_monooxygenase"/>
    <property type="match status" value="1"/>
</dbReference>
<keyword evidence="8" id="KW-1185">Reference proteome</keyword>
<comment type="catalytic activity">
    <reaction evidence="5">
        <text>a tetracycline + NADPH + O2 + H(+) = an 11a-hydroxytetracycline + NADP(+) + H2O</text>
        <dbReference type="Rhea" id="RHEA:61444"/>
        <dbReference type="ChEBI" id="CHEBI:15377"/>
        <dbReference type="ChEBI" id="CHEBI:15378"/>
        <dbReference type="ChEBI" id="CHEBI:15379"/>
        <dbReference type="ChEBI" id="CHEBI:57783"/>
        <dbReference type="ChEBI" id="CHEBI:58349"/>
        <dbReference type="ChEBI" id="CHEBI:144644"/>
        <dbReference type="ChEBI" id="CHEBI:144645"/>
    </reaction>
</comment>
<evidence type="ECO:0000256" key="4">
    <source>
        <dbReference type="ARBA" id="ARBA00023033"/>
    </source>
</evidence>
<keyword evidence="4 5" id="KW-0503">Monooxygenase</keyword>
<name>A0ABW0FG55_9MICO</name>
<keyword evidence="2 5" id="KW-0274">FAD</keyword>